<proteinExistence type="predicted"/>
<keyword evidence="2" id="KW-0808">Transferase</keyword>
<name>A0A932M250_UNCTE</name>
<dbReference type="EMBL" id="JACPSX010000207">
    <property type="protein sequence ID" value="MBI3015536.1"/>
    <property type="molecule type" value="Genomic_DNA"/>
</dbReference>
<comment type="caution">
    <text evidence="2">The sequence shown here is derived from an EMBL/GenBank/DDBJ whole genome shotgun (WGS) entry which is preliminary data.</text>
</comment>
<evidence type="ECO:0000313" key="2">
    <source>
        <dbReference type="EMBL" id="MBI3015536.1"/>
    </source>
</evidence>
<protein>
    <submittedName>
        <fullName evidence="2">Class I SAM-dependent methyltransferase</fullName>
    </submittedName>
</protein>
<evidence type="ECO:0000313" key="3">
    <source>
        <dbReference type="Proteomes" id="UP000741360"/>
    </source>
</evidence>
<dbReference type="AlphaFoldDB" id="A0A932M250"/>
<dbReference type="SUPFAM" id="SSF53335">
    <property type="entry name" value="S-adenosyl-L-methionine-dependent methyltransferases"/>
    <property type="match status" value="1"/>
</dbReference>
<feature type="domain" description="Methyltransferase" evidence="1">
    <location>
        <begin position="46"/>
        <end position="144"/>
    </location>
</feature>
<sequence length="246" mass="28236">MKDNSVDFLTPHYNRDLPLLLPRFDEMRDIVVQMIPYDRDFPLTFLDLGAGSGSLTAAILEQYPNSKAICVAPSEQALTCARECLAPFPERVNYHTEDLNDYEALESIHDPLHLAISILVLHQLPHPRKRSLFAEIFVKLALGGALIVADEILSPSDHLQRFYYKRWDLHVQEQLKAGRLSAETESRWGEFVRENLGESSFPAQPGSHHRAGMGIQMKWLVELGYREVDCYWKYHHWSIFGGFRTA</sequence>
<dbReference type="Gene3D" id="3.40.50.150">
    <property type="entry name" value="Vaccinia Virus protein VP39"/>
    <property type="match status" value="1"/>
</dbReference>
<gene>
    <name evidence="2" type="ORF">HYY65_10855</name>
</gene>
<dbReference type="Proteomes" id="UP000741360">
    <property type="component" value="Unassembled WGS sequence"/>
</dbReference>
<dbReference type="InterPro" id="IPR029063">
    <property type="entry name" value="SAM-dependent_MTases_sf"/>
</dbReference>
<dbReference type="GO" id="GO:0032259">
    <property type="term" value="P:methylation"/>
    <property type="evidence" value="ECO:0007669"/>
    <property type="project" value="UniProtKB-KW"/>
</dbReference>
<accession>A0A932M250</accession>
<organism evidence="2 3">
    <name type="scientific">Tectimicrobiota bacterium</name>
    <dbReference type="NCBI Taxonomy" id="2528274"/>
    <lineage>
        <taxon>Bacteria</taxon>
        <taxon>Pseudomonadati</taxon>
        <taxon>Nitrospinota/Tectimicrobiota group</taxon>
        <taxon>Candidatus Tectimicrobiota</taxon>
    </lineage>
</organism>
<dbReference type="CDD" id="cd02440">
    <property type="entry name" value="AdoMet_MTases"/>
    <property type="match status" value="1"/>
</dbReference>
<evidence type="ECO:0000259" key="1">
    <source>
        <dbReference type="Pfam" id="PF13649"/>
    </source>
</evidence>
<dbReference type="InterPro" id="IPR041698">
    <property type="entry name" value="Methyltransf_25"/>
</dbReference>
<dbReference type="GO" id="GO:0008168">
    <property type="term" value="F:methyltransferase activity"/>
    <property type="evidence" value="ECO:0007669"/>
    <property type="project" value="UniProtKB-KW"/>
</dbReference>
<reference evidence="2" key="1">
    <citation type="submission" date="2020-07" db="EMBL/GenBank/DDBJ databases">
        <title>Huge and variable diversity of episymbiotic CPR bacteria and DPANN archaea in groundwater ecosystems.</title>
        <authorList>
            <person name="He C.Y."/>
            <person name="Keren R."/>
            <person name="Whittaker M."/>
            <person name="Farag I.F."/>
            <person name="Doudna J."/>
            <person name="Cate J.H.D."/>
            <person name="Banfield J.F."/>
        </authorList>
    </citation>
    <scope>NUCLEOTIDE SEQUENCE</scope>
    <source>
        <strain evidence="2">NC_groundwater_717_Ag_S-0.2um_59_8</strain>
    </source>
</reference>
<keyword evidence="2" id="KW-0489">Methyltransferase</keyword>
<dbReference type="Pfam" id="PF13649">
    <property type="entry name" value="Methyltransf_25"/>
    <property type="match status" value="1"/>
</dbReference>